<evidence type="ECO:0000313" key="7">
    <source>
        <dbReference type="Proteomes" id="UP000708208"/>
    </source>
</evidence>
<evidence type="ECO:0000259" key="5">
    <source>
        <dbReference type="SMART" id="SM01027"/>
    </source>
</evidence>
<protein>
    <recommendedName>
        <fullName evidence="5">Beta-Casp domain-containing protein</fullName>
    </recommendedName>
</protein>
<proteinExistence type="inferred from homology"/>
<dbReference type="Pfam" id="PF16661">
    <property type="entry name" value="Lactamase_B_6"/>
    <property type="match status" value="1"/>
</dbReference>
<comment type="caution">
    <text evidence="6">The sequence shown here is derived from an EMBL/GenBank/DDBJ whole genome shotgun (WGS) entry which is preliminary data.</text>
</comment>
<keyword evidence="4" id="KW-0539">Nucleus</keyword>
<evidence type="ECO:0000256" key="1">
    <source>
        <dbReference type="ARBA" id="ARBA00004123"/>
    </source>
</evidence>
<dbReference type="Pfam" id="PF10996">
    <property type="entry name" value="Beta-Casp"/>
    <property type="match status" value="1"/>
</dbReference>
<dbReference type="InterPro" id="IPR027074">
    <property type="entry name" value="Integrator_9su"/>
</dbReference>
<keyword evidence="3" id="KW-0963">Cytoplasm</keyword>
<dbReference type="PANTHER" id="PTHR46094">
    <property type="entry name" value="INTEGRATOR COMPLEX SUBUNIT 9"/>
    <property type="match status" value="1"/>
</dbReference>
<dbReference type="SMART" id="SM01027">
    <property type="entry name" value="Beta-Casp"/>
    <property type="match status" value="1"/>
</dbReference>
<dbReference type="InterPro" id="IPR022712">
    <property type="entry name" value="Beta_Casp"/>
</dbReference>
<reference evidence="6" key="1">
    <citation type="submission" date="2021-06" db="EMBL/GenBank/DDBJ databases">
        <authorList>
            <person name="Hodson N. C."/>
            <person name="Mongue J. A."/>
            <person name="Jaron S. K."/>
        </authorList>
    </citation>
    <scope>NUCLEOTIDE SEQUENCE</scope>
</reference>
<comment type="similarity">
    <text evidence="2">Belongs to the metallo-beta-lactamase superfamily. RNA-metabolizing metallo-beta-lactamase-like family. INTS9 subfamily.</text>
</comment>
<gene>
    <name evidence="6" type="ORF">AFUS01_LOCUS1923</name>
</gene>
<accession>A0A8J2J193</accession>
<evidence type="ECO:0000256" key="2">
    <source>
        <dbReference type="ARBA" id="ARBA00006861"/>
    </source>
</evidence>
<comment type="subcellular location">
    <subcellularLocation>
        <location evidence="1">Nucleus</location>
    </subcellularLocation>
</comment>
<dbReference type="InterPro" id="IPR048660">
    <property type="entry name" value="IntS9-like_C"/>
</dbReference>
<dbReference type="Pfam" id="PF21382">
    <property type="entry name" value="IntS9_C"/>
    <property type="match status" value="1"/>
</dbReference>
<dbReference type="PANTHER" id="PTHR46094:SF1">
    <property type="entry name" value="INTEGRATOR COMPLEX SUBUNIT 9"/>
    <property type="match status" value="1"/>
</dbReference>
<dbReference type="GO" id="GO:0034472">
    <property type="term" value="P:snRNA 3'-end processing"/>
    <property type="evidence" value="ECO:0007669"/>
    <property type="project" value="TreeGrafter"/>
</dbReference>
<name>A0A8J2J193_9HEXA</name>
<dbReference type="EMBL" id="CAJVCH010010930">
    <property type="protein sequence ID" value="CAG7668628.1"/>
    <property type="molecule type" value="Genomic_DNA"/>
</dbReference>
<evidence type="ECO:0000313" key="6">
    <source>
        <dbReference type="EMBL" id="CAG7668628.1"/>
    </source>
</evidence>
<sequence length="655" mass="72801">MKFYNVGTPAKPCGILKWRGLTIMLDCSLDITTILNFLPLPLAGSSKFNFAPHFQNFRNAVEKELCEVNGSVLVDSTPLFGVPTESSVDISEIDVILVSNSFSILALPFFTEHPNFHGSVYATEPTVNIGRFFMEELVEFIEKVPRNSSRMSKDVSNPNDNGKENNIFKQLNPTLNFPIKLGSSNFNKDLREIYSRKSINDALVKLRLVGFNENLDLFGSIIATAISSGYSLGSCNWVLKSDKKKVVYVTSSSTLTTHPSPMEQGSLKDADIFFLTGLTKSPNHNPDSMMGEVCLTVGMTLKNGGNVVLPCYPSGLIYDLFECLANYLDANSLVSIPFYFLSPHAESSLAYSNILAEWLSKNKQKKVYLPEDPFPHAQLVKDGRIRHFKSLQDIKDLRQPCILFCGHPSLRCGDIVHIIETWGAQQAHALIITESEFPYVECISPYLPLSMKIQYSPIDTSLNFQQANKLIKELKPTRLVTHADYLVPPKEFPDKTEFTIDYPNIDTFAANSVVSLKLKRDGVSAVMDHLLAQEVEPNARNGAEVLASTITATLDNSDNKYRLLKPSMDMCNPWKCPPSKYKWGSLDATTLLNKFTKEGFLQLKLQNSPTGFVLANDTLTITVEGTSTHVVCGGGDDGATRLKVRRILSSCLQEL</sequence>
<organism evidence="6 7">
    <name type="scientific">Allacma fusca</name>
    <dbReference type="NCBI Taxonomy" id="39272"/>
    <lineage>
        <taxon>Eukaryota</taxon>
        <taxon>Metazoa</taxon>
        <taxon>Ecdysozoa</taxon>
        <taxon>Arthropoda</taxon>
        <taxon>Hexapoda</taxon>
        <taxon>Collembola</taxon>
        <taxon>Symphypleona</taxon>
        <taxon>Sminthuridae</taxon>
        <taxon>Allacma</taxon>
    </lineage>
</organism>
<dbReference type="GO" id="GO:0032039">
    <property type="term" value="C:integrator complex"/>
    <property type="evidence" value="ECO:0007669"/>
    <property type="project" value="InterPro"/>
</dbReference>
<dbReference type="AlphaFoldDB" id="A0A8J2J193"/>
<dbReference type="Proteomes" id="UP000708208">
    <property type="component" value="Unassembled WGS sequence"/>
</dbReference>
<evidence type="ECO:0000256" key="4">
    <source>
        <dbReference type="ARBA" id="ARBA00023242"/>
    </source>
</evidence>
<dbReference type="InterPro" id="IPR001279">
    <property type="entry name" value="Metallo-B-lactamas"/>
</dbReference>
<feature type="domain" description="Beta-Casp" evidence="5">
    <location>
        <begin position="317"/>
        <end position="440"/>
    </location>
</feature>
<evidence type="ECO:0000256" key="3">
    <source>
        <dbReference type="ARBA" id="ARBA00022490"/>
    </source>
</evidence>
<dbReference type="OrthoDB" id="5600060at2759"/>
<keyword evidence="7" id="KW-1185">Reference proteome</keyword>